<keyword evidence="16" id="KW-1185">Reference proteome</keyword>
<feature type="domain" description="Tyrosinase copper-binding" evidence="13">
    <location>
        <begin position="256"/>
        <end position="273"/>
    </location>
</feature>
<feature type="region of interest" description="Disordered" evidence="11">
    <location>
        <begin position="706"/>
        <end position="726"/>
    </location>
</feature>
<accession>S8BRY2</accession>
<dbReference type="OMA" id="HQSTYLA"/>
<dbReference type="PROSITE" id="PS00497">
    <property type="entry name" value="TYROSINASE_1"/>
    <property type="match status" value="1"/>
</dbReference>
<dbReference type="PRINTS" id="PR00092">
    <property type="entry name" value="TYROSINASE"/>
</dbReference>
<reference evidence="15 16" key="1">
    <citation type="journal article" date="2013" name="PLoS Genet.">
        <title>Genomic mechanisms accounting for the adaptation to parasitism in nematode-trapping fungi.</title>
        <authorList>
            <person name="Meerupati T."/>
            <person name="Andersson K.M."/>
            <person name="Friman E."/>
            <person name="Kumar D."/>
            <person name="Tunlid A."/>
            <person name="Ahren D."/>
        </authorList>
    </citation>
    <scope>NUCLEOTIDE SEQUENCE [LARGE SCALE GENOMIC DNA]</scope>
    <source>
        <strain evidence="15 16">CBS 200.50</strain>
    </source>
</reference>
<evidence type="ECO:0000256" key="5">
    <source>
        <dbReference type="ARBA" id="ARBA00023002"/>
    </source>
</evidence>
<evidence type="ECO:0000313" key="16">
    <source>
        <dbReference type="Proteomes" id="UP000015100"/>
    </source>
</evidence>
<dbReference type="InterPro" id="IPR050316">
    <property type="entry name" value="Tyrosinase/Hemocyanin"/>
</dbReference>
<feature type="region of interest" description="Disordered" evidence="11">
    <location>
        <begin position="84"/>
        <end position="170"/>
    </location>
</feature>
<gene>
    <name evidence="15" type="ORF">H072_8323</name>
</gene>
<evidence type="ECO:0000256" key="6">
    <source>
        <dbReference type="ARBA" id="ARBA00023008"/>
    </source>
</evidence>
<dbReference type="PROSITE" id="PS51257">
    <property type="entry name" value="PROKAR_LIPOPROTEIN"/>
    <property type="match status" value="1"/>
</dbReference>
<dbReference type="InterPro" id="IPR002227">
    <property type="entry name" value="Tyrosinase_Cu-bd"/>
</dbReference>
<organism evidence="15 16">
    <name type="scientific">Dactylellina haptotyla (strain CBS 200.50)</name>
    <name type="common">Nematode-trapping fungus</name>
    <name type="synonym">Monacrosporium haptotylum</name>
    <dbReference type="NCBI Taxonomy" id="1284197"/>
    <lineage>
        <taxon>Eukaryota</taxon>
        <taxon>Fungi</taxon>
        <taxon>Dikarya</taxon>
        <taxon>Ascomycota</taxon>
        <taxon>Pezizomycotina</taxon>
        <taxon>Orbiliomycetes</taxon>
        <taxon>Orbiliales</taxon>
        <taxon>Orbiliaceae</taxon>
        <taxon>Dactylellina</taxon>
    </lineage>
</organism>
<evidence type="ECO:0000256" key="7">
    <source>
        <dbReference type="ARBA" id="ARBA00023033"/>
    </source>
</evidence>
<dbReference type="GO" id="GO:0042438">
    <property type="term" value="P:melanin biosynthetic process"/>
    <property type="evidence" value="ECO:0007669"/>
    <property type="project" value="UniProtKB-KW"/>
</dbReference>
<feature type="signal peptide" evidence="12">
    <location>
        <begin position="1"/>
        <end position="27"/>
    </location>
</feature>
<dbReference type="PROSITE" id="PS00498">
    <property type="entry name" value="TYROSINASE_2"/>
    <property type="match status" value="1"/>
</dbReference>
<evidence type="ECO:0000256" key="8">
    <source>
        <dbReference type="ARBA" id="ARBA00023101"/>
    </source>
</evidence>
<evidence type="ECO:0000313" key="15">
    <source>
        <dbReference type="EMBL" id="EPS37967.1"/>
    </source>
</evidence>
<protein>
    <recommendedName>
        <fullName evidence="3">tyrosinase</fullName>
        <ecNumber evidence="3">1.14.18.1</ecNumber>
    </recommendedName>
</protein>
<evidence type="ECO:0000256" key="4">
    <source>
        <dbReference type="ARBA" id="ARBA00022723"/>
    </source>
</evidence>
<feature type="compositionally biased region" description="Low complexity" evidence="11">
    <location>
        <begin position="121"/>
        <end position="167"/>
    </location>
</feature>
<sequence length="726" mass="80510">MKSPFRGNISALLLLFACNLLFGFSLGLPRDANLQRTNHDDDLHTLHLGGIKDQEISGKRGKRQLNLGSTVMFTSSATITVTVQATPTPVPRPTSSSSVLDRHTSDTSSLPPMKTSARLTQPPDSSSSQSQSPSTDKNLSSSSAPTTVSSSRAPSPSSISTSTVSTPSPMPLSQNNFVSVAGAGNTCVDRLKVEDMQVQRPDSFNLLLLAWRELQLMPEADDLSFYQLSKVHGAPFGPWQMPSQGNYNWQLGYCTHHSAIFLTWHRPYLVLLEQILYKRAVDIANRFSGTARERFIKATGGVRLPYWDWSDPTTQSHLPEVVVATTVSVIQPNESGAPVNATIQNPLNSYTFQSQNSTSTFWGDFSRWRRTLRQPDSNGVSQEGLADRILQNGYNNRHQSTYLAFSYPRYNDFAANIESVHDEVHGSIGGVGHMTYVPYSAYDPIFWLHHCNMDRIMAMYQASRPDTFVEPMGSIPTFANPSSQLDTADTPLYPFRRFDGSFWTSRDVSTANTVFPLSYGYPEVPCVLNFANFDALRNHTTTAINRLYGPQSNALTKRSSDENMMRYEWQAKIFIDQSELPGSFVVYIFLGAAPRDPNHWAISPNMVGTLTHLGSPGVRMPPRIIETNVILTNAVNQALGGASSNEQVLRYIKDTVNWTVISDNRAVNATKLNTLRISCISAELILPTCPSQLPQKSKETYHLDLTSKKTSNAQSRCDIKKPLSSK</sequence>
<comment type="caution">
    <text evidence="15">The sequence shown here is derived from an EMBL/GenBank/DDBJ whole genome shotgun (WGS) entry which is preliminary data.</text>
</comment>
<evidence type="ECO:0000256" key="12">
    <source>
        <dbReference type="SAM" id="SignalP"/>
    </source>
</evidence>
<dbReference type="STRING" id="1284197.S8BRY2"/>
<comment type="similarity">
    <text evidence="2">Belongs to the tyrosinase family.</text>
</comment>
<keyword evidence="7" id="KW-0503">Monooxygenase</keyword>
<evidence type="ECO:0000256" key="10">
    <source>
        <dbReference type="ARBA" id="ARBA00048881"/>
    </source>
</evidence>
<comment type="cofactor">
    <cofactor evidence="1">
        <name>Cu(2+)</name>
        <dbReference type="ChEBI" id="CHEBI:29036"/>
    </cofactor>
</comment>
<evidence type="ECO:0000256" key="3">
    <source>
        <dbReference type="ARBA" id="ARBA00011906"/>
    </source>
</evidence>
<dbReference type="eggNOG" id="ENOG502R1BY">
    <property type="taxonomic scope" value="Eukaryota"/>
</dbReference>
<feature type="chain" id="PRO_5004561328" description="tyrosinase" evidence="12">
    <location>
        <begin position="28"/>
        <end position="726"/>
    </location>
</feature>
<evidence type="ECO:0000256" key="1">
    <source>
        <dbReference type="ARBA" id="ARBA00001973"/>
    </source>
</evidence>
<keyword evidence="12" id="KW-0732">Signal</keyword>
<dbReference type="EMBL" id="AQGS01000595">
    <property type="protein sequence ID" value="EPS37967.1"/>
    <property type="molecule type" value="Genomic_DNA"/>
</dbReference>
<keyword evidence="6" id="KW-0186">Copper</keyword>
<evidence type="ECO:0000256" key="11">
    <source>
        <dbReference type="SAM" id="MobiDB-lite"/>
    </source>
</evidence>
<dbReference type="OrthoDB" id="6132182at2759"/>
<dbReference type="Pfam" id="PF00264">
    <property type="entry name" value="Tyrosinase"/>
    <property type="match status" value="1"/>
</dbReference>
<keyword evidence="4" id="KW-0479">Metal-binding</keyword>
<evidence type="ECO:0000259" key="13">
    <source>
        <dbReference type="PROSITE" id="PS00497"/>
    </source>
</evidence>
<feature type="compositionally biased region" description="Low complexity" evidence="11">
    <location>
        <begin position="84"/>
        <end position="99"/>
    </location>
</feature>
<evidence type="ECO:0000256" key="2">
    <source>
        <dbReference type="ARBA" id="ARBA00009928"/>
    </source>
</evidence>
<keyword evidence="8" id="KW-0470">Melanin biosynthesis</keyword>
<dbReference type="PANTHER" id="PTHR11474:SF76">
    <property type="entry name" value="SHKT DOMAIN-CONTAINING PROTEIN"/>
    <property type="match status" value="1"/>
</dbReference>
<comment type="catalytic activity">
    <reaction evidence="10">
        <text>L-tyrosine + O2 = L-dopaquinone + H2O</text>
        <dbReference type="Rhea" id="RHEA:18117"/>
        <dbReference type="ChEBI" id="CHEBI:15377"/>
        <dbReference type="ChEBI" id="CHEBI:15379"/>
        <dbReference type="ChEBI" id="CHEBI:57924"/>
        <dbReference type="ChEBI" id="CHEBI:58315"/>
        <dbReference type="EC" id="1.14.18.1"/>
    </reaction>
</comment>
<dbReference type="InterPro" id="IPR008922">
    <property type="entry name" value="Di-copper_centre_dom_sf"/>
</dbReference>
<dbReference type="GO" id="GO:0004503">
    <property type="term" value="F:tyrosinase activity"/>
    <property type="evidence" value="ECO:0007669"/>
    <property type="project" value="UniProtKB-EC"/>
</dbReference>
<feature type="compositionally biased region" description="Basic and acidic residues" evidence="11">
    <location>
        <begin position="717"/>
        <end position="726"/>
    </location>
</feature>
<evidence type="ECO:0000259" key="14">
    <source>
        <dbReference type="PROSITE" id="PS00498"/>
    </source>
</evidence>
<comment type="catalytic activity">
    <reaction evidence="9">
        <text>2 L-dopa + O2 = 2 L-dopaquinone + 2 H2O</text>
        <dbReference type="Rhea" id="RHEA:34287"/>
        <dbReference type="ChEBI" id="CHEBI:15377"/>
        <dbReference type="ChEBI" id="CHEBI:15379"/>
        <dbReference type="ChEBI" id="CHEBI:57504"/>
        <dbReference type="ChEBI" id="CHEBI:57924"/>
        <dbReference type="EC" id="1.14.18.1"/>
    </reaction>
</comment>
<feature type="domain" description="Tyrosinase copper-binding" evidence="14">
    <location>
        <begin position="443"/>
        <end position="454"/>
    </location>
</feature>
<reference evidence="16" key="2">
    <citation type="submission" date="2013-04" db="EMBL/GenBank/DDBJ databases">
        <title>Genomic mechanisms accounting for the adaptation to parasitism in nematode-trapping fungi.</title>
        <authorList>
            <person name="Ahren D.G."/>
        </authorList>
    </citation>
    <scope>NUCLEOTIDE SEQUENCE [LARGE SCALE GENOMIC DNA]</scope>
    <source>
        <strain evidence="16">CBS 200.50</strain>
    </source>
</reference>
<dbReference type="Gene3D" id="1.10.1280.10">
    <property type="entry name" value="Di-copper center containing domain from catechol oxidase"/>
    <property type="match status" value="1"/>
</dbReference>
<dbReference type="Pfam" id="PF18132">
    <property type="entry name" value="Tyrosinase_C"/>
    <property type="match status" value="1"/>
</dbReference>
<dbReference type="Proteomes" id="UP000015100">
    <property type="component" value="Unassembled WGS sequence"/>
</dbReference>
<name>S8BRY2_DACHA</name>
<dbReference type="EC" id="1.14.18.1" evidence="3"/>
<evidence type="ECO:0000256" key="9">
    <source>
        <dbReference type="ARBA" id="ARBA00048233"/>
    </source>
</evidence>
<dbReference type="PANTHER" id="PTHR11474">
    <property type="entry name" value="TYROSINASE FAMILY MEMBER"/>
    <property type="match status" value="1"/>
</dbReference>
<dbReference type="AlphaFoldDB" id="S8BRY2"/>
<proteinExistence type="inferred from homology"/>
<keyword evidence="5" id="KW-0560">Oxidoreductase</keyword>
<dbReference type="HOGENOM" id="CLU_013691_2_0_1"/>
<dbReference type="GO" id="GO:0046872">
    <property type="term" value="F:metal ion binding"/>
    <property type="evidence" value="ECO:0007669"/>
    <property type="project" value="UniProtKB-KW"/>
</dbReference>
<dbReference type="SUPFAM" id="SSF48056">
    <property type="entry name" value="Di-copper centre-containing domain"/>
    <property type="match status" value="1"/>
</dbReference>
<dbReference type="InterPro" id="IPR041640">
    <property type="entry name" value="Tyrosinase_C"/>
</dbReference>